<evidence type="ECO:0000313" key="2">
    <source>
        <dbReference type="Proteomes" id="UP000095564"/>
    </source>
</evidence>
<dbReference type="OrthoDB" id="9839320at2"/>
<name>A0A174NWY0_ANAHA</name>
<gene>
    <name evidence="1" type="ORF">ERS852520_01500</name>
</gene>
<proteinExistence type="predicted"/>
<organism evidence="1 2">
    <name type="scientific">Anaerostipes hadrus</name>
    <dbReference type="NCBI Taxonomy" id="649756"/>
    <lineage>
        <taxon>Bacteria</taxon>
        <taxon>Bacillati</taxon>
        <taxon>Bacillota</taxon>
        <taxon>Clostridia</taxon>
        <taxon>Lachnospirales</taxon>
        <taxon>Lachnospiraceae</taxon>
        <taxon>Anaerostipes</taxon>
    </lineage>
</organism>
<dbReference type="EMBL" id="CZAU01000013">
    <property type="protein sequence ID" value="CUP50389.1"/>
    <property type="molecule type" value="Genomic_DNA"/>
</dbReference>
<evidence type="ECO:0000313" key="1">
    <source>
        <dbReference type="EMBL" id="CUP50389.1"/>
    </source>
</evidence>
<reference evidence="1 2" key="1">
    <citation type="submission" date="2015-09" db="EMBL/GenBank/DDBJ databases">
        <authorList>
            <consortium name="Pathogen Informatics"/>
        </authorList>
    </citation>
    <scope>NUCLEOTIDE SEQUENCE [LARGE SCALE GENOMIC DNA]</scope>
    <source>
        <strain evidence="1 2">2789STDY5834908</strain>
    </source>
</reference>
<sequence length="100" mass="11930">MSQSIILKKVKENFIHRNGNTQEVIDAYVQKLIQDGWHKVPIEGAVISQDGLAIFYCSRCPYDGQMQRYKFSRIKEEDECLEQQYQQLFQRYADDFTTWK</sequence>
<dbReference type="AlphaFoldDB" id="A0A174NWY0"/>
<dbReference type="Proteomes" id="UP000095564">
    <property type="component" value="Unassembled WGS sequence"/>
</dbReference>
<accession>A0A174NWY0</accession>
<protein>
    <submittedName>
        <fullName evidence="1">Uncharacterized protein</fullName>
    </submittedName>
</protein>
<dbReference type="RefSeq" id="WP_055159985.1">
    <property type="nucleotide sequence ID" value="NZ_CZAU01000013.1"/>
</dbReference>